<dbReference type="CDD" id="cd10912">
    <property type="entry name" value="PIN_YacP-like"/>
    <property type="match status" value="1"/>
</dbReference>
<name>A0ABW5PJ83_9BACL</name>
<accession>A0ABW5PJ83</accession>
<organism evidence="1 2">
    <name type="scientific">Paenibacillus gansuensis</name>
    <dbReference type="NCBI Taxonomy" id="306542"/>
    <lineage>
        <taxon>Bacteria</taxon>
        <taxon>Bacillati</taxon>
        <taxon>Bacillota</taxon>
        <taxon>Bacilli</taxon>
        <taxon>Bacillales</taxon>
        <taxon>Paenibacillaceae</taxon>
        <taxon>Paenibacillus</taxon>
    </lineage>
</organism>
<dbReference type="Pfam" id="PF05991">
    <property type="entry name" value="NYN_YacP"/>
    <property type="match status" value="1"/>
</dbReference>
<dbReference type="Proteomes" id="UP001597541">
    <property type="component" value="Unassembled WGS sequence"/>
</dbReference>
<comment type="caution">
    <text evidence="1">The sequence shown here is derived from an EMBL/GenBank/DDBJ whole genome shotgun (WGS) entry which is preliminary data.</text>
</comment>
<keyword evidence="2" id="KW-1185">Reference proteome</keyword>
<dbReference type="InterPro" id="IPR010298">
    <property type="entry name" value="YacP-like"/>
</dbReference>
<dbReference type="PANTHER" id="PTHR34547">
    <property type="entry name" value="YACP-LIKE NYN DOMAIN PROTEIN"/>
    <property type="match status" value="1"/>
</dbReference>
<dbReference type="RefSeq" id="WP_377606939.1">
    <property type="nucleotide sequence ID" value="NZ_JBHUME010000017.1"/>
</dbReference>
<gene>
    <name evidence="1" type="ORF">ACFSUF_22780</name>
</gene>
<evidence type="ECO:0000313" key="1">
    <source>
        <dbReference type="EMBL" id="MFD2615234.1"/>
    </source>
</evidence>
<evidence type="ECO:0000313" key="2">
    <source>
        <dbReference type="Proteomes" id="UP001597541"/>
    </source>
</evidence>
<protein>
    <submittedName>
        <fullName evidence="1">NYN domain-containing protein</fullName>
    </submittedName>
</protein>
<dbReference type="PANTHER" id="PTHR34547:SF1">
    <property type="entry name" value="YACP-LIKE NYN DOMAIN PROTEIN"/>
    <property type="match status" value="1"/>
</dbReference>
<proteinExistence type="predicted"/>
<sequence>MREMEEYLVVDGYNMIGAWPELVQLKQLSLESARDRLIEILSEYQSFSGMKVIVIFDAYLVPGLGSEFKQKQISVQFTREKETADEVIERLMSELSKRRRQIYVATSDFIEQHVTFGKGALRLSARELLLDIQESKRQIGIQLKEQKTQGSRNTLDGTLSRDMKVLFERWRRDKS</sequence>
<reference evidence="2" key="1">
    <citation type="journal article" date="2019" name="Int. J. Syst. Evol. Microbiol.">
        <title>The Global Catalogue of Microorganisms (GCM) 10K type strain sequencing project: providing services to taxonomists for standard genome sequencing and annotation.</title>
        <authorList>
            <consortium name="The Broad Institute Genomics Platform"/>
            <consortium name="The Broad Institute Genome Sequencing Center for Infectious Disease"/>
            <person name="Wu L."/>
            <person name="Ma J."/>
        </authorList>
    </citation>
    <scope>NUCLEOTIDE SEQUENCE [LARGE SCALE GENOMIC DNA]</scope>
    <source>
        <strain evidence="2">KCTC 3950</strain>
    </source>
</reference>
<dbReference type="EMBL" id="JBHUME010000017">
    <property type="protein sequence ID" value="MFD2615234.1"/>
    <property type="molecule type" value="Genomic_DNA"/>
</dbReference>